<protein>
    <recommendedName>
        <fullName evidence="4">Extracellular membrane protein CFEM domain-containing protein</fullName>
    </recommendedName>
</protein>
<comment type="caution">
    <text evidence="2">The sequence shown here is derived from an EMBL/GenBank/DDBJ whole genome shotgun (WGS) entry which is preliminary data.</text>
</comment>
<feature type="region of interest" description="Disordered" evidence="1">
    <location>
        <begin position="73"/>
        <end position="95"/>
    </location>
</feature>
<sequence length="217" mass="22005">MKVVCICESSQDDDYLTSAVECAVQDCKFDGLNVALTFLAPLQMYCKATQDEIPDEILSSAYACATATTSATPSSTRKVEHSTQGSETSKLSGNGLKSTITSTVTVTTTNDNGNTLQVLIPIVMGPSTITTGDMVTSTLESKPTASPAATSNADAAASTAAAPSQPKQSSASSATAQATNIGNGSPFDLSAQGGSTRWSFSAALVGFGVLIGALNGL</sequence>
<accession>A0ABR3RU08</accession>
<feature type="compositionally biased region" description="Low complexity" evidence="1">
    <location>
        <begin position="141"/>
        <end position="179"/>
    </location>
</feature>
<feature type="compositionally biased region" description="Polar residues" evidence="1">
    <location>
        <begin position="82"/>
        <end position="95"/>
    </location>
</feature>
<gene>
    <name evidence="2" type="ORF">SLS60_002828</name>
</gene>
<evidence type="ECO:0000313" key="2">
    <source>
        <dbReference type="EMBL" id="KAL1607890.1"/>
    </source>
</evidence>
<evidence type="ECO:0008006" key="4">
    <source>
        <dbReference type="Google" id="ProtNLM"/>
    </source>
</evidence>
<evidence type="ECO:0000256" key="1">
    <source>
        <dbReference type="SAM" id="MobiDB-lite"/>
    </source>
</evidence>
<reference evidence="2 3" key="1">
    <citation type="submission" date="2024-02" db="EMBL/GenBank/DDBJ databases">
        <title>De novo assembly and annotation of 12 fungi associated with fruit tree decline syndrome in Ontario, Canada.</title>
        <authorList>
            <person name="Sulman M."/>
            <person name="Ellouze W."/>
            <person name="Ilyukhin E."/>
        </authorList>
    </citation>
    <scope>NUCLEOTIDE SEQUENCE [LARGE SCALE GENOMIC DNA]</scope>
    <source>
        <strain evidence="2 3">M42-189</strain>
    </source>
</reference>
<evidence type="ECO:0000313" key="3">
    <source>
        <dbReference type="Proteomes" id="UP001521785"/>
    </source>
</evidence>
<proteinExistence type="predicted"/>
<name>A0ABR3RU08_9PLEO</name>
<keyword evidence="3" id="KW-1185">Reference proteome</keyword>
<organism evidence="2 3">
    <name type="scientific">Paraconiothyrium brasiliense</name>
    <dbReference type="NCBI Taxonomy" id="300254"/>
    <lineage>
        <taxon>Eukaryota</taxon>
        <taxon>Fungi</taxon>
        <taxon>Dikarya</taxon>
        <taxon>Ascomycota</taxon>
        <taxon>Pezizomycotina</taxon>
        <taxon>Dothideomycetes</taxon>
        <taxon>Pleosporomycetidae</taxon>
        <taxon>Pleosporales</taxon>
        <taxon>Massarineae</taxon>
        <taxon>Didymosphaeriaceae</taxon>
        <taxon>Paraconiothyrium</taxon>
    </lineage>
</organism>
<feature type="region of interest" description="Disordered" evidence="1">
    <location>
        <begin position="138"/>
        <end position="179"/>
    </location>
</feature>
<dbReference type="EMBL" id="JAKJXO020000003">
    <property type="protein sequence ID" value="KAL1607890.1"/>
    <property type="molecule type" value="Genomic_DNA"/>
</dbReference>
<dbReference type="Proteomes" id="UP001521785">
    <property type="component" value="Unassembled WGS sequence"/>
</dbReference>